<reference evidence="2 3" key="1">
    <citation type="submission" date="2016-06" db="EMBL/GenBank/DDBJ databases">
        <title>Insight into the functional genes involving in sulfur oxidation in Pearl River water.</title>
        <authorList>
            <person name="Luo J."/>
            <person name="Tan X."/>
            <person name="Lin W."/>
        </authorList>
    </citation>
    <scope>NUCLEOTIDE SEQUENCE [LARGE SCALE GENOMIC DNA]</scope>
    <source>
        <strain evidence="2 3">LS2</strain>
    </source>
</reference>
<dbReference type="InterPro" id="IPR011104">
    <property type="entry name" value="Hpr_kin/Pase_C"/>
</dbReference>
<dbReference type="Pfam" id="PF07475">
    <property type="entry name" value="Hpr_kinase_C"/>
    <property type="match status" value="1"/>
</dbReference>
<dbReference type="PANTHER" id="PTHR30305">
    <property type="entry name" value="PROTEIN YJDM-RELATED"/>
    <property type="match status" value="1"/>
</dbReference>
<dbReference type="GO" id="GO:0006109">
    <property type="term" value="P:regulation of carbohydrate metabolic process"/>
    <property type="evidence" value="ECO:0007669"/>
    <property type="project" value="InterPro"/>
</dbReference>
<dbReference type="CDD" id="cd01918">
    <property type="entry name" value="HprK_C"/>
    <property type="match status" value="1"/>
</dbReference>
<dbReference type="Gene3D" id="3.40.50.300">
    <property type="entry name" value="P-loop containing nucleotide triphosphate hydrolases"/>
    <property type="match status" value="1"/>
</dbReference>
<evidence type="ECO:0000259" key="1">
    <source>
        <dbReference type="Pfam" id="PF07475"/>
    </source>
</evidence>
<keyword evidence="3" id="KW-1185">Reference proteome</keyword>
<proteinExistence type="predicted"/>
<feature type="domain" description="HPr kinase/phosphorylase C-terminal" evidence="1">
    <location>
        <begin position="115"/>
        <end position="271"/>
    </location>
</feature>
<dbReference type="KEGG" id="haz:A9404_01095"/>
<evidence type="ECO:0000313" key="3">
    <source>
        <dbReference type="Proteomes" id="UP000078596"/>
    </source>
</evidence>
<sequence>MHRAVPVIQPLDAKHPTDTRDPVYRRLFDPESAFDRLNPLDPKPIALIDAPLRRALSERNDPVPTYAEIWILCDITPEEVPTWVATQARTAANILHCTMTVDEISEWLRTHRQSATQHWQHGVFMEVAGSGVLITGESGIGKSELALELLSRGHRLIADDAPCFVRGNQGIEGSCPETIRDHLEVRGLGIIDVRALFGDNALKKRKNLRLIIELYAADHRSMRAESRLHGERSKVSICGEELPLFRLPVAPGRNIAVFVETVVRQHNLERSTTGERLLGQPYAAQWHPYPEK</sequence>
<dbReference type="PANTHER" id="PTHR30305:SF1">
    <property type="entry name" value="HPR KINASE_PHOSPHORYLASE"/>
    <property type="match status" value="1"/>
</dbReference>
<dbReference type="STRING" id="1860122.A9404_01095"/>
<evidence type="ECO:0000313" key="2">
    <source>
        <dbReference type="EMBL" id="ANJ66154.1"/>
    </source>
</evidence>
<dbReference type="InterPro" id="IPR027417">
    <property type="entry name" value="P-loop_NTPase"/>
</dbReference>
<protein>
    <recommendedName>
        <fullName evidence="1">HPr kinase/phosphorylase C-terminal domain-containing protein</fullName>
    </recommendedName>
</protein>
<dbReference type="AlphaFoldDB" id="A0A191ZE58"/>
<dbReference type="Proteomes" id="UP000078596">
    <property type="component" value="Chromosome"/>
</dbReference>
<dbReference type="GO" id="GO:0005524">
    <property type="term" value="F:ATP binding"/>
    <property type="evidence" value="ECO:0007669"/>
    <property type="project" value="InterPro"/>
</dbReference>
<dbReference type="GO" id="GO:0000155">
    <property type="term" value="F:phosphorelay sensor kinase activity"/>
    <property type="evidence" value="ECO:0007669"/>
    <property type="project" value="InterPro"/>
</dbReference>
<dbReference type="RefSeq" id="WP_066097878.1">
    <property type="nucleotide sequence ID" value="NZ_CP016027.1"/>
</dbReference>
<dbReference type="SUPFAM" id="SSF53795">
    <property type="entry name" value="PEP carboxykinase-like"/>
    <property type="match status" value="1"/>
</dbReference>
<dbReference type="OrthoDB" id="9778803at2"/>
<accession>A0A191ZE58</accession>
<name>A0A191ZE58_9GAMM</name>
<organism evidence="2 3">
    <name type="scientific">Halothiobacillus diazotrophicus</name>
    <dbReference type="NCBI Taxonomy" id="1860122"/>
    <lineage>
        <taxon>Bacteria</taxon>
        <taxon>Pseudomonadati</taxon>
        <taxon>Pseudomonadota</taxon>
        <taxon>Gammaproteobacteria</taxon>
        <taxon>Chromatiales</taxon>
        <taxon>Halothiobacillaceae</taxon>
        <taxon>Halothiobacillus</taxon>
    </lineage>
</organism>
<dbReference type="EMBL" id="CP016027">
    <property type="protein sequence ID" value="ANJ66154.1"/>
    <property type="molecule type" value="Genomic_DNA"/>
</dbReference>
<gene>
    <name evidence="2" type="ORF">A9404_01095</name>
</gene>